<evidence type="ECO:0000256" key="1">
    <source>
        <dbReference type="ARBA" id="ARBA00022997"/>
    </source>
</evidence>
<dbReference type="GO" id="GO:0006508">
    <property type="term" value="P:proteolysis"/>
    <property type="evidence" value="ECO:0007669"/>
    <property type="project" value="UniProtKB-KW"/>
</dbReference>
<keyword evidence="2" id="KW-0482">Metalloprotease</keyword>
<dbReference type="EC" id="3.4.13.19" evidence="2"/>
<comment type="similarity">
    <text evidence="2">Belongs to the metallo-dependent hydrolases superfamily. Peptidase M19 family.</text>
</comment>
<dbReference type="GO" id="GO:0046872">
    <property type="term" value="F:metal ion binding"/>
    <property type="evidence" value="ECO:0007669"/>
    <property type="project" value="UniProtKB-UniRule"/>
</dbReference>
<proteinExistence type="inferred from homology"/>
<name>A0A6A6R8V7_9PEZI</name>
<keyword evidence="1 2" id="KW-0224">Dipeptidase</keyword>
<dbReference type="Proteomes" id="UP000799750">
    <property type="component" value="Unassembled WGS sequence"/>
</dbReference>
<dbReference type="PANTHER" id="PTHR10443">
    <property type="entry name" value="MICROSOMAL DIPEPTIDASE"/>
    <property type="match status" value="1"/>
</dbReference>
<dbReference type="OrthoDB" id="445695at2759"/>
<dbReference type="PANTHER" id="PTHR10443:SF12">
    <property type="entry name" value="DIPEPTIDASE"/>
    <property type="match status" value="1"/>
</dbReference>
<dbReference type="Pfam" id="PF01244">
    <property type="entry name" value="Peptidase_M19"/>
    <property type="match status" value="1"/>
</dbReference>
<sequence>MHKAHPLTIEQRAMKILNENPLIDGHNDLAILVRFAYGNHIYTDKFKKGFEEGGLMGHVDIPRLDKGKVGGSFWSVFVQCPANITDFSDENYAGPIRQTLEQLDVYRRLGAAYPKYFTPTPSYAAALSAFSSGHLISPAGIEGLHQIGNSLSTLRLYHSLGVRYATLTWNCHNAYADAAVLTTPNATYKSTPLWHGLSTAGRTLVTEMNRLGMLVDLSHVSADTMRDALIGRDGWNGSLAPPIFSHSSAYAICPHPRNVPDDVLQLVKKRNSLVMVNFSPDFISCVPSDSWTGLPELYKPNVTMGQVVRHIRHIGELIGYEHVGFGSDFDGIQTTPEGLDDVSKYPDLVAELLRQGVSDGDVAKVVGRNLLRVWKEADEVAKRLQAEMEPLEDEIKTGWTGLSGEEL</sequence>
<dbReference type="SUPFAM" id="SSF51556">
    <property type="entry name" value="Metallo-dependent hydrolases"/>
    <property type="match status" value="1"/>
</dbReference>
<gene>
    <name evidence="3" type="ORF">BU16DRAFT_453907</name>
</gene>
<dbReference type="EMBL" id="MU004184">
    <property type="protein sequence ID" value="KAF2499877.1"/>
    <property type="molecule type" value="Genomic_DNA"/>
</dbReference>
<accession>A0A6A6R8V7</accession>
<keyword evidence="2" id="KW-0645">Protease</keyword>
<keyword evidence="4" id="KW-1185">Reference proteome</keyword>
<dbReference type="GO" id="GO:0070573">
    <property type="term" value="F:metallodipeptidase activity"/>
    <property type="evidence" value="ECO:0007669"/>
    <property type="project" value="InterPro"/>
</dbReference>
<organism evidence="3 4">
    <name type="scientific">Lophium mytilinum</name>
    <dbReference type="NCBI Taxonomy" id="390894"/>
    <lineage>
        <taxon>Eukaryota</taxon>
        <taxon>Fungi</taxon>
        <taxon>Dikarya</taxon>
        <taxon>Ascomycota</taxon>
        <taxon>Pezizomycotina</taxon>
        <taxon>Dothideomycetes</taxon>
        <taxon>Pleosporomycetidae</taxon>
        <taxon>Mytilinidiales</taxon>
        <taxon>Mytilinidiaceae</taxon>
        <taxon>Lophium</taxon>
    </lineage>
</organism>
<dbReference type="InterPro" id="IPR032466">
    <property type="entry name" value="Metal_Hydrolase"/>
</dbReference>
<dbReference type="PROSITE" id="PS51365">
    <property type="entry name" value="RENAL_DIPEPTIDASE_2"/>
    <property type="match status" value="1"/>
</dbReference>
<dbReference type="CDD" id="cd01301">
    <property type="entry name" value="rDP_like"/>
    <property type="match status" value="1"/>
</dbReference>
<evidence type="ECO:0000256" key="2">
    <source>
        <dbReference type="RuleBase" id="RU341113"/>
    </source>
</evidence>
<comment type="cofactor">
    <cofactor evidence="2">
        <name>Zn(2+)</name>
        <dbReference type="ChEBI" id="CHEBI:29105"/>
    </cofactor>
</comment>
<protein>
    <recommendedName>
        <fullName evidence="2">Dipeptidase</fullName>
        <ecNumber evidence="2">3.4.13.19</ecNumber>
    </recommendedName>
</protein>
<evidence type="ECO:0000313" key="4">
    <source>
        <dbReference type="Proteomes" id="UP000799750"/>
    </source>
</evidence>
<comment type="catalytic activity">
    <reaction evidence="2">
        <text>an L-aminoacyl-L-amino acid + H2O = 2 an L-alpha-amino acid</text>
        <dbReference type="Rhea" id="RHEA:48940"/>
        <dbReference type="ChEBI" id="CHEBI:15377"/>
        <dbReference type="ChEBI" id="CHEBI:59869"/>
        <dbReference type="ChEBI" id="CHEBI:77460"/>
        <dbReference type="EC" id="3.4.13.19"/>
    </reaction>
</comment>
<keyword evidence="2" id="KW-0378">Hydrolase</keyword>
<keyword evidence="2" id="KW-0479">Metal-binding</keyword>
<dbReference type="Gene3D" id="3.20.20.140">
    <property type="entry name" value="Metal-dependent hydrolases"/>
    <property type="match status" value="1"/>
</dbReference>
<keyword evidence="2" id="KW-0862">Zinc</keyword>
<reference evidence="3" key="1">
    <citation type="journal article" date="2020" name="Stud. Mycol.">
        <title>101 Dothideomycetes genomes: a test case for predicting lifestyles and emergence of pathogens.</title>
        <authorList>
            <person name="Haridas S."/>
            <person name="Albert R."/>
            <person name="Binder M."/>
            <person name="Bloem J."/>
            <person name="Labutti K."/>
            <person name="Salamov A."/>
            <person name="Andreopoulos B."/>
            <person name="Baker S."/>
            <person name="Barry K."/>
            <person name="Bills G."/>
            <person name="Bluhm B."/>
            <person name="Cannon C."/>
            <person name="Castanera R."/>
            <person name="Culley D."/>
            <person name="Daum C."/>
            <person name="Ezra D."/>
            <person name="Gonzalez J."/>
            <person name="Henrissat B."/>
            <person name="Kuo A."/>
            <person name="Liang C."/>
            <person name="Lipzen A."/>
            <person name="Lutzoni F."/>
            <person name="Magnuson J."/>
            <person name="Mondo S."/>
            <person name="Nolan M."/>
            <person name="Ohm R."/>
            <person name="Pangilinan J."/>
            <person name="Park H.-J."/>
            <person name="Ramirez L."/>
            <person name="Alfaro M."/>
            <person name="Sun H."/>
            <person name="Tritt A."/>
            <person name="Yoshinaga Y."/>
            <person name="Zwiers L.-H."/>
            <person name="Turgeon B."/>
            <person name="Goodwin S."/>
            <person name="Spatafora J."/>
            <person name="Crous P."/>
            <person name="Grigoriev I."/>
        </authorList>
    </citation>
    <scope>NUCLEOTIDE SEQUENCE</scope>
    <source>
        <strain evidence="3">CBS 269.34</strain>
    </source>
</reference>
<dbReference type="InterPro" id="IPR008257">
    <property type="entry name" value="Pept_M19"/>
</dbReference>
<evidence type="ECO:0000313" key="3">
    <source>
        <dbReference type="EMBL" id="KAF2499877.1"/>
    </source>
</evidence>
<dbReference type="AlphaFoldDB" id="A0A6A6R8V7"/>